<dbReference type="PATRIC" id="fig|320787.5.peg.3057"/>
<keyword evidence="2" id="KW-0119">Carbohydrate metabolism</keyword>
<dbReference type="STRING" id="320787.CA2015_2796"/>
<dbReference type="RefSeq" id="WP_048642458.1">
    <property type="nucleotide sequence ID" value="NZ_CP012040.1"/>
</dbReference>
<evidence type="ECO:0000313" key="4">
    <source>
        <dbReference type="Proteomes" id="UP000036520"/>
    </source>
</evidence>
<dbReference type="KEGG" id="camu:CA2015_2796"/>
<dbReference type="PANTHER" id="PTHR30344">
    <property type="entry name" value="6-PHOSPHOGLUCONOLACTONASE-RELATED"/>
    <property type="match status" value="1"/>
</dbReference>
<dbReference type="Gene3D" id="2.130.10.10">
    <property type="entry name" value="YVTN repeat-like/Quinoprotein amine dehydrogenase"/>
    <property type="match status" value="1"/>
</dbReference>
<evidence type="ECO:0000256" key="2">
    <source>
        <dbReference type="ARBA" id="ARBA00022526"/>
    </source>
</evidence>
<protein>
    <submittedName>
        <fullName evidence="3">6-phosphogluconolactonase</fullName>
    </submittedName>
</protein>
<sequence length="382" mass="41701">MKNLINISLLILCLACGTASKEKVEMKAKETPLKHRFLLGTYTNSPEQGIHLMEFDTDSGKINTLSTASEPDNPSFVIANQAQNLVYAVEETGGENGGKVSSFSLIDDELTKLNTVSAEGQSPCYITLDPSEKFIIAANYSSGDFTVIPTDENGQLKPAVQVLAHEGGSVVPNRQKQSHVHSAIFHPKDGRLLIADLGTDEVVVYDFDNNQEKPLNTNPAFRLKVAPGAGPRHMVFNAAGDRLYLIHEISAEIGVYSYNDGELSHLSTHKLTKENFEGKVGAAEVRISPDQKFVYASNRGEANEIIAFTIIDIGDLKHVQTISSGGEAPRNFNITLDGKHLLAGNQNSNTIVVFKRNIETGELQQTDIQTAIHKPVYINFLP</sequence>
<dbReference type="AlphaFoldDB" id="A0A0H4PCM4"/>
<dbReference type="EMBL" id="CP012040">
    <property type="protein sequence ID" value="AKP52206.1"/>
    <property type="molecule type" value="Genomic_DNA"/>
</dbReference>
<dbReference type="InterPro" id="IPR050282">
    <property type="entry name" value="Cycloisomerase_2"/>
</dbReference>
<name>A0A0H4PCM4_9BACT</name>
<keyword evidence="2" id="KW-0313">Glucose metabolism</keyword>
<dbReference type="GO" id="GO:0006006">
    <property type="term" value="P:glucose metabolic process"/>
    <property type="evidence" value="ECO:0007669"/>
    <property type="project" value="UniProtKB-KW"/>
</dbReference>
<evidence type="ECO:0000256" key="1">
    <source>
        <dbReference type="ARBA" id="ARBA00005564"/>
    </source>
</evidence>
<proteinExistence type="inferred from homology"/>
<dbReference type="SUPFAM" id="SSF51004">
    <property type="entry name" value="C-terminal (heme d1) domain of cytochrome cd1-nitrite reductase"/>
    <property type="match status" value="1"/>
</dbReference>
<dbReference type="PANTHER" id="PTHR30344:SF1">
    <property type="entry name" value="6-PHOSPHOGLUCONOLACTONASE"/>
    <property type="match status" value="1"/>
</dbReference>
<reference evidence="3 4" key="1">
    <citation type="submission" date="2015-07" db="EMBL/GenBank/DDBJ databases">
        <authorList>
            <person name="Kim K.M."/>
        </authorList>
    </citation>
    <scope>NUCLEOTIDE SEQUENCE [LARGE SCALE GENOMIC DNA]</scope>
    <source>
        <strain evidence="3 4">KCTC 12363</strain>
    </source>
</reference>
<dbReference type="InterPro" id="IPR019405">
    <property type="entry name" value="Lactonase_7-beta_prop"/>
</dbReference>
<keyword evidence="4" id="KW-1185">Reference proteome</keyword>
<dbReference type="GO" id="GO:0005829">
    <property type="term" value="C:cytosol"/>
    <property type="evidence" value="ECO:0007669"/>
    <property type="project" value="TreeGrafter"/>
</dbReference>
<dbReference type="Pfam" id="PF10282">
    <property type="entry name" value="Lactonase"/>
    <property type="match status" value="1"/>
</dbReference>
<dbReference type="Proteomes" id="UP000036520">
    <property type="component" value="Chromosome"/>
</dbReference>
<comment type="similarity">
    <text evidence="1">Belongs to the cycloisomerase 2 family.</text>
</comment>
<dbReference type="InterPro" id="IPR015943">
    <property type="entry name" value="WD40/YVTN_repeat-like_dom_sf"/>
</dbReference>
<organism evidence="3 4">
    <name type="scientific">Cyclobacterium amurskyense</name>
    <dbReference type="NCBI Taxonomy" id="320787"/>
    <lineage>
        <taxon>Bacteria</taxon>
        <taxon>Pseudomonadati</taxon>
        <taxon>Bacteroidota</taxon>
        <taxon>Cytophagia</taxon>
        <taxon>Cytophagales</taxon>
        <taxon>Cyclobacteriaceae</taxon>
        <taxon>Cyclobacterium</taxon>
    </lineage>
</organism>
<dbReference type="InterPro" id="IPR011048">
    <property type="entry name" value="Haem_d1_sf"/>
</dbReference>
<gene>
    <name evidence="3" type="ORF">CA2015_2796</name>
</gene>
<dbReference type="GO" id="GO:0017057">
    <property type="term" value="F:6-phosphogluconolactonase activity"/>
    <property type="evidence" value="ECO:0007669"/>
    <property type="project" value="TreeGrafter"/>
</dbReference>
<evidence type="ECO:0000313" key="3">
    <source>
        <dbReference type="EMBL" id="AKP52206.1"/>
    </source>
</evidence>
<accession>A0A0H4PCM4</accession>